<reference evidence="25" key="2">
    <citation type="submission" date="2025-09" db="UniProtKB">
        <authorList>
            <consortium name="Ensembl"/>
        </authorList>
    </citation>
    <scope>IDENTIFICATION</scope>
</reference>
<dbReference type="Pfam" id="PF12775">
    <property type="entry name" value="AAA_7"/>
    <property type="match status" value="1"/>
</dbReference>
<dbReference type="Proteomes" id="UP000694557">
    <property type="component" value="Unassembled WGS sequence"/>
</dbReference>
<organism evidence="25 26">
    <name type="scientific">Oncorhynchus kisutch</name>
    <name type="common">Coho salmon</name>
    <name type="synonym">Salmo kisutch</name>
    <dbReference type="NCBI Taxonomy" id="8019"/>
    <lineage>
        <taxon>Eukaryota</taxon>
        <taxon>Metazoa</taxon>
        <taxon>Chordata</taxon>
        <taxon>Craniata</taxon>
        <taxon>Vertebrata</taxon>
        <taxon>Euteleostomi</taxon>
        <taxon>Actinopterygii</taxon>
        <taxon>Neopterygii</taxon>
        <taxon>Teleostei</taxon>
        <taxon>Protacanthopterygii</taxon>
        <taxon>Salmoniformes</taxon>
        <taxon>Salmonidae</taxon>
        <taxon>Salmoninae</taxon>
        <taxon>Oncorhynchus</taxon>
    </lineage>
</organism>
<dbReference type="Gene3D" id="1.20.1270.280">
    <property type="match status" value="1"/>
</dbReference>
<feature type="domain" description="Dynein heavy chain hydrolytic ATP-binding dynein motor region" evidence="17">
    <location>
        <begin position="611"/>
        <end position="729"/>
    </location>
</feature>
<dbReference type="FunFam" id="1.20.1270.280:FF:000037">
    <property type="entry name" value="Dynein, axonemal, heavy chain 7"/>
    <property type="match status" value="1"/>
</dbReference>
<dbReference type="InterPro" id="IPR043160">
    <property type="entry name" value="Dynein_C_barrel"/>
</dbReference>
<dbReference type="Gene3D" id="1.20.920.20">
    <property type="match status" value="1"/>
</dbReference>
<feature type="transmembrane region" description="Helical" evidence="14">
    <location>
        <begin position="30"/>
        <end position="49"/>
    </location>
</feature>
<evidence type="ECO:0000256" key="9">
    <source>
        <dbReference type="ARBA" id="ARBA00023069"/>
    </source>
</evidence>
<dbReference type="FunFam" id="1.10.8.1220:FF:000001">
    <property type="entry name" value="Dynein axonemal heavy chain 5"/>
    <property type="match status" value="1"/>
</dbReference>
<keyword evidence="10" id="KW-0505">Motor protein</keyword>
<evidence type="ECO:0000256" key="14">
    <source>
        <dbReference type="SAM" id="Phobius"/>
    </source>
</evidence>
<dbReference type="FunFam" id="3.40.50.300:FF:001328">
    <property type="entry name" value="Dynein heavy chain 6, axonemal"/>
    <property type="match status" value="1"/>
</dbReference>
<dbReference type="PANTHER" id="PTHR22878">
    <property type="entry name" value="DYNEIN HEAVY CHAIN 6, AXONEMAL-LIKE-RELATED"/>
    <property type="match status" value="1"/>
</dbReference>
<dbReference type="FunFam" id="1.10.8.710:FF:000004">
    <property type="entry name" value="Dynein axonemal heavy chain 6"/>
    <property type="match status" value="1"/>
</dbReference>
<dbReference type="Pfam" id="PF12780">
    <property type="entry name" value="AAA_8"/>
    <property type="match status" value="1"/>
</dbReference>
<dbReference type="GO" id="GO:0008569">
    <property type="term" value="F:minus-end-directed microtubule motor activity"/>
    <property type="evidence" value="ECO:0007669"/>
    <property type="project" value="InterPro"/>
</dbReference>
<evidence type="ECO:0000259" key="18">
    <source>
        <dbReference type="Pfam" id="PF12777"/>
    </source>
</evidence>
<dbReference type="FunFam" id="3.40.50.300:FF:000223">
    <property type="entry name" value="Dynein heavy chain 3, axonemal"/>
    <property type="match status" value="1"/>
</dbReference>
<evidence type="ECO:0000256" key="2">
    <source>
        <dbReference type="ARBA" id="ARBA00008887"/>
    </source>
</evidence>
<dbReference type="GO" id="GO:0007018">
    <property type="term" value="P:microtubule-based movement"/>
    <property type="evidence" value="ECO:0007669"/>
    <property type="project" value="InterPro"/>
</dbReference>
<dbReference type="Pfam" id="PF17852">
    <property type="entry name" value="Dynein_AAA_lid"/>
    <property type="match status" value="1"/>
</dbReference>
<dbReference type="InterPro" id="IPR026983">
    <property type="entry name" value="DHC"/>
</dbReference>
<comment type="similarity">
    <text evidence="2">Belongs to the dynein heavy chain family.</text>
</comment>
<keyword evidence="5" id="KW-0547">Nucleotide-binding</keyword>
<feature type="domain" description="Dynein heavy chain AAA 5 extension" evidence="21">
    <location>
        <begin position="1098"/>
        <end position="1170"/>
    </location>
</feature>
<dbReference type="FunFam" id="3.40.50.300:FF:000063">
    <property type="entry name" value="dynein heavy chain 6, axonemal"/>
    <property type="match status" value="1"/>
</dbReference>
<evidence type="ECO:0000256" key="12">
    <source>
        <dbReference type="ARBA" id="ARBA00023273"/>
    </source>
</evidence>
<dbReference type="FunFam" id="1.20.58.1120:FF:000005">
    <property type="entry name" value="Dynein, axonemal, heavy chain 12"/>
    <property type="match status" value="1"/>
</dbReference>
<evidence type="ECO:0000259" key="16">
    <source>
        <dbReference type="Pfam" id="PF08393"/>
    </source>
</evidence>
<dbReference type="Gene3D" id="1.20.920.30">
    <property type="match status" value="2"/>
</dbReference>
<dbReference type="FunFam" id="3.40.50.300:FF:002141">
    <property type="entry name" value="Dynein heavy chain"/>
    <property type="match status" value="1"/>
</dbReference>
<evidence type="ECO:0000256" key="8">
    <source>
        <dbReference type="ARBA" id="ARBA00023054"/>
    </source>
</evidence>
<dbReference type="FunFam" id="1.10.8.720:FF:000001">
    <property type="entry name" value="dynein heavy chain 7, axonemal"/>
    <property type="match status" value="1"/>
</dbReference>
<keyword evidence="8 13" id="KW-0175">Coiled coil</keyword>
<feature type="domain" description="Dynein heavy chain 3 AAA+ lid" evidence="22">
    <location>
        <begin position="1388"/>
        <end position="1447"/>
    </location>
</feature>
<dbReference type="InterPro" id="IPR013602">
    <property type="entry name" value="Dynein_heavy_linker"/>
</dbReference>
<evidence type="ECO:0000256" key="1">
    <source>
        <dbReference type="ARBA" id="ARBA00004430"/>
    </source>
</evidence>
<keyword evidence="4" id="KW-0493">Microtubule</keyword>
<feature type="domain" description="Dynein heavy chain ATP-binding dynein motor region" evidence="20">
    <location>
        <begin position="2158"/>
        <end position="2375"/>
    </location>
</feature>
<dbReference type="InterPro" id="IPR035706">
    <property type="entry name" value="AAA_9"/>
</dbReference>
<dbReference type="GO" id="GO:0005858">
    <property type="term" value="C:axonemal dynein complex"/>
    <property type="evidence" value="ECO:0007669"/>
    <property type="project" value="UniProtKB-ARBA"/>
</dbReference>
<dbReference type="InterPro" id="IPR027417">
    <property type="entry name" value="P-loop_NTPase"/>
</dbReference>
<name>A0A8C7CBY5_ONCKI</name>
<evidence type="ECO:0000256" key="6">
    <source>
        <dbReference type="ARBA" id="ARBA00022840"/>
    </source>
</evidence>
<dbReference type="FunFam" id="1.20.920.20:FF:000006">
    <property type="entry name" value="Dynein, axonemal, heavy chain 6"/>
    <property type="match status" value="1"/>
</dbReference>
<dbReference type="GO" id="GO:0005524">
    <property type="term" value="F:ATP binding"/>
    <property type="evidence" value="ECO:0007669"/>
    <property type="project" value="UniProtKB-KW"/>
</dbReference>
<evidence type="ECO:0000259" key="21">
    <source>
        <dbReference type="Pfam" id="PF17852"/>
    </source>
</evidence>
<evidence type="ECO:0000259" key="22">
    <source>
        <dbReference type="Pfam" id="PF17857"/>
    </source>
</evidence>
<keyword evidence="14" id="KW-1133">Transmembrane helix</keyword>
<dbReference type="InterPro" id="IPR035699">
    <property type="entry name" value="AAA_6"/>
</dbReference>
<evidence type="ECO:0000259" key="20">
    <source>
        <dbReference type="Pfam" id="PF12781"/>
    </source>
</evidence>
<dbReference type="GO" id="GO:0005874">
    <property type="term" value="C:microtubule"/>
    <property type="evidence" value="ECO:0007669"/>
    <property type="project" value="UniProtKB-KW"/>
</dbReference>
<feature type="domain" description="Dynein heavy chain linker" evidence="16">
    <location>
        <begin position="80"/>
        <end position="490"/>
    </location>
</feature>
<keyword evidence="14" id="KW-0812">Transmembrane</keyword>
<dbReference type="InterPro" id="IPR004273">
    <property type="entry name" value="Dynein_heavy_D6_P-loop"/>
</dbReference>
<keyword evidence="26" id="KW-1185">Reference proteome</keyword>
<gene>
    <name evidence="25" type="primary">DNAH7</name>
    <name evidence="25" type="synonym">dnah7</name>
</gene>
<evidence type="ECO:0000259" key="17">
    <source>
        <dbReference type="Pfam" id="PF12774"/>
    </source>
</evidence>
<dbReference type="Pfam" id="PF12774">
    <property type="entry name" value="AAA_6"/>
    <property type="match status" value="2"/>
</dbReference>
<dbReference type="FunFam" id="3.20.180.20:FF:000003">
    <property type="entry name" value="Dynein heavy chain 12, axonemal"/>
    <property type="match status" value="1"/>
</dbReference>
<evidence type="ECO:0000256" key="7">
    <source>
        <dbReference type="ARBA" id="ARBA00023017"/>
    </source>
</evidence>
<evidence type="ECO:0000256" key="13">
    <source>
        <dbReference type="SAM" id="Coils"/>
    </source>
</evidence>
<dbReference type="Gene3D" id="6.10.140.1060">
    <property type="match status" value="1"/>
</dbReference>
<dbReference type="Gene3D" id="3.40.50.300">
    <property type="entry name" value="P-loop containing nucleotide triphosphate hydrolases"/>
    <property type="match status" value="6"/>
</dbReference>
<evidence type="ECO:0000313" key="26">
    <source>
        <dbReference type="Proteomes" id="UP000694557"/>
    </source>
</evidence>
<dbReference type="GeneTree" id="ENSGT00940000155282"/>
<sequence length="3202" mass="363548">MEKVRRIGNISFSPGLYAISIWQQRQYNKVIMCVCVYIWCAVHFALTSLSPPPFPLQIEGFNQEEEAFNWPVSQYPQRKKVQDRLLPFLRLYETAAEFQNQHHKWVHGPLSAVNPDKVEGDVGNYWRALYKLEKGFGDTPKALHIASRVKAEVEAFKEHIPLVQVLCNPGLRDRHWNTMSEVVGFPLRPAEEGACVARFIPLRLEAHLASFEGVSEAASKEHSLEKAMEKMALEWGDMDFALLPYRETGTSILSSVDEVQMLLDDHIVKTQTMRGSPFIKPFEAEIRDWEGKLLLLQEILDEWLKVQSTWLYLEPIFSSPDIMAQMPEEGRRFTAVDKTWRDTMKHVSLVIYNVCKIKTLIYDILLLIFGSCLRYLFLELILKGLNEYLEKKRLYFPRFFFLSNDELLEILSETKDPTRVQPHLKKCFEGINDVVFTEVLDITHMKSSEGEVVELLDIISTSKARGQVEKWLLELEMGMISSLHKVIGEAIEAYPKDLRINWVRTWPGQTVLCVSQVYWTKDIHAALDVYLQQNNSQIDDIVMLVRGKLSKQNRVTLGALVVQDVHARDVLATLVQKGIRDETDFEWLSQLRYYWVVNRLQTKMINAGLAYGYEYLGNTPRLVITPLTDRCYRTLFGALHLYLGGAPEGPAGTGKTETTKDLAKAVAKQCVVFNCSDGLDYIALGKFFKGLLSCGAWACFDEFNRIDLEVLSVVAQQILTIQRGVCKRSMALIKCIPGLCNTIIMIYALFRTVAMMVPDYAMISEIVLYSCGFVTARPLSVKIVATYRLCSEQLSMQHHYDYGMRAVKSVLTAAGNLKVPVTNILLLRSIIDVNLPKFLAHDLPLFGGITSDLFPGVKLPKPDYRLLLEAIKENSDKMNLQVTDFFAEKILQIFEMMIVRHGFMLVGEPFGGKTCAYRVLAAALQDICEKGLMDENRVQITVINPKSITMGQLYGQFDPVSHEWSDGILAVSYRAFACSQVKWKWLIFDGPVDAVWIENMNTVLDDNKKLCLMSGEIIQMSPQMSLIFEPMDLEVASPATVSRCGMIYMEPHMLGWRPLMLSWLNTLPTTVNAMHKDLITGLFDRMLPACLQLIRKATQVQFKDGIFIFCLVWSVGASCTESGRVKFDSLVREMMEGQLTVPLPTEGTLYEYRFIKEVRLGPGRWELWTDELKMAPPIPKDVHFNQIIVPTENTVRYTALMELLITHQKPTIFIGPTGTGKSDFLLNRLNKDVYSPLMINFSAQTTAAQTQNIIMSKLDKRRKGVYGPPMGKRTVVFVDDVNMPARETYGAQPPVELLRQWLDHWNWYDMKDCSMIKLVDIQIMCAMGPPGGGRNPITARYLRHLNTVTINDFDEKTMYTIFSRIMDWHLTIRFAFPKPFATLTAQIINGTMSVYQEATKNLLPTPAKSHYLFNLRDFSRVIQGICLSRPETAENPSAIKRLWVHEVCIQGSVFTLDDLRSLMFCDFHDPKGEDRNYREVNNLDQLRQVVESHLDEYNNVSKAPMNLVLFRFAIEHVCRISRVLKQPRGHALLVGVGGSGRQSVTRLAAHMAEAELFQVEIAKSYGMTEWRDDLKLIMRKSTQGDTHGVFLFTDTQIKMESFLEDVSNLLNTGEVPNLFATDEKAEICERMRVLDRQRERDKQTDGSPLSLFNMFLERCRSQLHVVLAMSPIGDTFRSRLRRFPALINCCTIDWFQSWPEDALQAVASRFLEDIEMTDESRMGCINMCKSFHTSTIELSACFLSELQRHNYVTPTSYLELISTFKALLEKKRAEVMKLKRRYEVGLEKLESAAAQVATMQVELEALQPQLRVASKEVDEMMVVIEHESVEVAKTEKVVKVDEAVANEQAMAAKAIKDECDADLAIAMPILESALSALDTLTNQDITVVKSMKSPPPAVKLVMEAICILKGLKPDRIPDPSGSGKKVEDFWGPAKKLLGDMKFLQSLHEYDKENIPPHLIAIIRKQYITNPDFVPEKIRTASTAAEGLCKWVRAMESYDKVAKVVAPKKEKLSQAEGELKVAMESLRKKQAALKEVQDKLAKLQQTLEANKNKKAELENQVSGVKLCSKKLERAEQLIGGLGGEKTRWSETAFNLGDLYTNLTGDILISSAIVAYLGAFTSSYRQAQTEEWMELCKSRDIPCSSNMSLMNSLGEPVKIRSWTIAGLPSDSFSVDNGIIISWPLMIDPQGQANKWVKNMEKANCLHIIKLSDGDFVRTLENCIQFGTPVLLENIGEELDAILEPLLLKQTFKQGGAICIRLGDSTIEYAPDFRFYITTKLRNPHYLPETSVKVTLLNFMITPEGMQDQLLGIVVARERPDLEEEKQALILQGAENKRQLQEIEDKILEVLSSSEGNILEDETAVKILSSSKVLANEISEKQAIAEVTEVKIDETRMGYTPIAVHSAILFFSIADLANIEPMYQYSLTWFINLFIASIDNSDKSDILDQRLQILRDHFTYSLYVNVCRSLFEKDKLLFSFCLNVNLLMHDKLVGYEWRFLLTGGVGLDNPHANPCTWLPKKAWDELCLCDIVNNNVCACAHVQIPHHTPFPAEWQQNLGQFQKMLVIRCLRPDKVIPMVQEFVSDSLGRQFIEAPPFNLGKAFGDSHCCAPLIFILSPGSDPMAALLKFGDEQGFSGNKLSSLSLGQGQGPIAMSLIETGVKEGTWVVLQNCHLATSWMSTMERVCEELNPDTTHPDFRLWLTSYPSPTFPVAVLQNGVKMTNEAPKGLRANIARSFLMDPISDPEFFSSSSKPGVFKRLLYGLCFFHALIQERKKFGPMGWNIPYEFNETDLRISVQQLHMFLEQYEEVPFEAIHYMTGECNYGGRVTDDWDRRTLRTILTIFYTPKIQDPDYKFDPSGLYYSPPEGDYNSYIDYTKALPLNPSPEIFGMNANADITKDQSETQLLFDSILLTQSRSSGGDAKSSDDMVYDVAADVLSKLPPDFDIEASMRRFPTSYNQSMNTVLVQEMGRFNNLLRIIRDSCINIQKAIKGLVVMSGELEEVVNSILKGRIPGMWIKKSYPSLKPLGSYVNDFLDRLKFLQDWYEHGTPAVFWMSGFFFTQAFLTGGQQNYARKHTIPIDLLGFDFEVLDDKEYRQPPEDGVYIYGLYLDCARWDRKTKLLAESYPKVLHDAMPVMWLKPIKRQDIPQRMCYLSPVYKTGERRGTLSTTGHSTNYVIAMALNSDVPAEHWIRRGVALLCQLNA</sequence>
<feature type="domain" description="Dynein heavy chain AAA module D4" evidence="19">
    <location>
        <begin position="1505"/>
        <end position="1767"/>
    </location>
</feature>
<dbReference type="InterPro" id="IPR024743">
    <property type="entry name" value="Dynein_HC_stalk"/>
</dbReference>
<dbReference type="FunFam" id="1.20.1270.280:FF:000038">
    <property type="entry name" value="AT13908p"/>
    <property type="match status" value="1"/>
</dbReference>
<dbReference type="Pfam" id="PF03028">
    <property type="entry name" value="Dynein_heavy"/>
    <property type="match status" value="1"/>
</dbReference>
<proteinExistence type="inferred from homology"/>
<evidence type="ECO:0000313" key="25">
    <source>
        <dbReference type="Ensembl" id="ENSOKIP00005004355.1"/>
    </source>
</evidence>
<dbReference type="InterPro" id="IPR024317">
    <property type="entry name" value="Dynein_heavy_chain_D4_dom"/>
</dbReference>
<keyword evidence="3" id="KW-0963">Cytoplasm</keyword>
<dbReference type="Gene3D" id="1.20.140.100">
    <property type="entry name" value="Dynein heavy chain, N-terminal domain 2"/>
    <property type="match status" value="1"/>
</dbReference>
<feature type="domain" description="Dynein heavy chain C-terminal" evidence="24">
    <location>
        <begin position="2898"/>
        <end position="3198"/>
    </location>
</feature>
<dbReference type="Pfam" id="PF18199">
    <property type="entry name" value="Dynein_C"/>
    <property type="match status" value="1"/>
</dbReference>
<dbReference type="Gene3D" id="3.10.490.20">
    <property type="match status" value="1"/>
</dbReference>
<evidence type="ECO:0000259" key="15">
    <source>
        <dbReference type="Pfam" id="PF03028"/>
    </source>
</evidence>
<evidence type="ECO:0000256" key="4">
    <source>
        <dbReference type="ARBA" id="ARBA00022701"/>
    </source>
</evidence>
<keyword evidence="6" id="KW-0067">ATP-binding</keyword>
<evidence type="ECO:0000259" key="24">
    <source>
        <dbReference type="Pfam" id="PF18199"/>
    </source>
</evidence>
<evidence type="ECO:0000256" key="10">
    <source>
        <dbReference type="ARBA" id="ARBA00023175"/>
    </source>
</evidence>
<dbReference type="Gene3D" id="3.20.180.20">
    <property type="entry name" value="Dynein heavy chain, N-terminal domain 2"/>
    <property type="match status" value="1"/>
</dbReference>
<dbReference type="InterPro" id="IPR042219">
    <property type="entry name" value="AAA_lid_11_sf"/>
</dbReference>
<dbReference type="Gene3D" id="1.20.58.1120">
    <property type="match status" value="1"/>
</dbReference>
<dbReference type="GO" id="GO:0045505">
    <property type="term" value="F:dynein intermediate chain binding"/>
    <property type="evidence" value="ECO:0007669"/>
    <property type="project" value="InterPro"/>
</dbReference>
<dbReference type="Pfam" id="PF12777">
    <property type="entry name" value="MT"/>
    <property type="match status" value="1"/>
</dbReference>
<dbReference type="SUPFAM" id="SSF52540">
    <property type="entry name" value="P-loop containing nucleoside triphosphate hydrolases"/>
    <property type="match status" value="4"/>
</dbReference>
<feature type="domain" description="Dynein heavy chain hydrolytic ATP-binding dynein motor region" evidence="17">
    <location>
        <begin position="748"/>
        <end position="914"/>
    </location>
</feature>
<keyword evidence="12" id="KW-0966">Cell projection</keyword>
<dbReference type="InterPro" id="IPR041228">
    <property type="entry name" value="Dynein_C"/>
</dbReference>
<dbReference type="Pfam" id="PF12781">
    <property type="entry name" value="AAA_9"/>
    <property type="match status" value="1"/>
</dbReference>
<dbReference type="InterPro" id="IPR041466">
    <property type="entry name" value="Dynein_AAA5_ext"/>
</dbReference>
<dbReference type="InterPro" id="IPR042228">
    <property type="entry name" value="Dynein_linker_3"/>
</dbReference>
<comment type="subcellular location">
    <subcellularLocation>
        <location evidence="1">Cytoplasm</location>
        <location evidence="1">Cytoskeleton</location>
        <location evidence="1">Cilium axoneme</location>
    </subcellularLocation>
</comment>
<evidence type="ECO:0000256" key="3">
    <source>
        <dbReference type="ARBA" id="ARBA00022490"/>
    </source>
</evidence>
<keyword evidence="11" id="KW-0206">Cytoskeleton</keyword>
<dbReference type="Ensembl" id="ENSOKIT00005004573.1">
    <property type="protein sequence ID" value="ENSOKIP00005004355.1"/>
    <property type="gene ID" value="ENSOKIG00005000881.1"/>
</dbReference>
<dbReference type="FunFam" id="3.10.490.20:FF:000001">
    <property type="entry name" value="dynein heavy chain 7, axonemal"/>
    <property type="match status" value="1"/>
</dbReference>
<evidence type="ECO:0000259" key="23">
    <source>
        <dbReference type="Pfam" id="PF18198"/>
    </source>
</evidence>
<evidence type="ECO:0000256" key="11">
    <source>
        <dbReference type="ARBA" id="ARBA00023212"/>
    </source>
</evidence>
<dbReference type="InterPro" id="IPR041589">
    <property type="entry name" value="DNAH3_AAA_lid_1"/>
</dbReference>
<keyword evidence="14" id="KW-0472">Membrane</keyword>
<protein>
    <submittedName>
        <fullName evidence="25">Dynein axonemal heavy chain 7</fullName>
    </submittedName>
</protein>
<feature type="coiled-coil region" evidence="13">
    <location>
        <begin position="2008"/>
        <end position="2059"/>
    </location>
</feature>
<dbReference type="InterPro" id="IPR042222">
    <property type="entry name" value="Dynein_2_N"/>
</dbReference>
<dbReference type="Pfam" id="PF18198">
    <property type="entry name" value="AAA_lid_11"/>
    <property type="match status" value="1"/>
</dbReference>
<dbReference type="FunFam" id="1.10.287.2620:FF:000002">
    <property type="entry name" value="Dynein heavy chain 2, axonemal"/>
    <property type="match status" value="1"/>
</dbReference>
<dbReference type="Gene3D" id="1.10.8.720">
    <property type="entry name" value="Region D6 of dynein motor"/>
    <property type="match status" value="1"/>
</dbReference>
<evidence type="ECO:0000256" key="5">
    <source>
        <dbReference type="ARBA" id="ARBA00022741"/>
    </source>
</evidence>
<feature type="domain" description="Dynein heavy chain coiled coil stalk" evidence="18">
    <location>
        <begin position="1781"/>
        <end position="2128"/>
    </location>
</feature>
<dbReference type="PANTHER" id="PTHR22878:SF66">
    <property type="entry name" value="DYNEIN AXONEMAL HEAVY CHAIN 7"/>
    <property type="match status" value="1"/>
</dbReference>
<dbReference type="Gene3D" id="1.10.472.130">
    <property type="match status" value="1"/>
</dbReference>
<dbReference type="Gene3D" id="1.10.287.2620">
    <property type="match status" value="1"/>
</dbReference>
<dbReference type="Pfam" id="PF17857">
    <property type="entry name" value="AAA_lid_1"/>
    <property type="match status" value="1"/>
</dbReference>
<dbReference type="Gene3D" id="1.10.8.1220">
    <property type="match status" value="1"/>
</dbReference>
<dbReference type="FunFam" id="1.20.140.100:FF:000004">
    <property type="entry name" value="Dynein axonemal heavy chain 6"/>
    <property type="match status" value="1"/>
</dbReference>
<feature type="domain" description="Dynein heavy chain AAA lid" evidence="23">
    <location>
        <begin position="2754"/>
        <end position="2892"/>
    </location>
</feature>
<dbReference type="FunFam" id="3.40.50.300:FF:000362">
    <property type="entry name" value="Dynein, axonemal, heavy chain 6"/>
    <property type="match status" value="1"/>
</dbReference>
<accession>A0A8C7CBY5</accession>
<feature type="domain" description="Dynein heavy chain region D6 P-loop" evidence="15">
    <location>
        <begin position="2605"/>
        <end position="2719"/>
    </location>
</feature>
<keyword evidence="9" id="KW-0969">Cilium</keyword>
<dbReference type="Pfam" id="PF08393">
    <property type="entry name" value="DHC_N2"/>
    <property type="match status" value="1"/>
</dbReference>
<dbReference type="InterPro" id="IPR041658">
    <property type="entry name" value="AAA_lid_11"/>
</dbReference>
<evidence type="ECO:0000259" key="19">
    <source>
        <dbReference type="Pfam" id="PF12780"/>
    </source>
</evidence>
<keyword evidence="7" id="KW-0243">Dynein</keyword>
<reference evidence="25" key="1">
    <citation type="submission" date="2025-08" db="UniProtKB">
        <authorList>
            <consortium name="Ensembl"/>
        </authorList>
    </citation>
    <scope>IDENTIFICATION</scope>
</reference>
<dbReference type="GO" id="GO:0051959">
    <property type="term" value="F:dynein light intermediate chain binding"/>
    <property type="evidence" value="ECO:0007669"/>
    <property type="project" value="InterPro"/>
</dbReference>